<dbReference type="InterPro" id="IPR019533">
    <property type="entry name" value="Peptidase_S26"/>
</dbReference>
<evidence type="ECO:0000259" key="8">
    <source>
        <dbReference type="Pfam" id="PF10502"/>
    </source>
</evidence>
<gene>
    <name evidence="9" type="ORF">FC40_GL000733</name>
</gene>
<evidence type="ECO:0000256" key="4">
    <source>
        <dbReference type="ARBA" id="ARBA00013208"/>
    </source>
</evidence>
<proteinExistence type="inferred from homology"/>
<evidence type="ECO:0000313" key="10">
    <source>
        <dbReference type="Proteomes" id="UP000051054"/>
    </source>
</evidence>
<evidence type="ECO:0000256" key="3">
    <source>
        <dbReference type="ARBA" id="ARBA00009370"/>
    </source>
</evidence>
<dbReference type="PRINTS" id="PR00727">
    <property type="entry name" value="LEADERPTASE"/>
</dbReference>
<keyword evidence="7" id="KW-0645">Protease</keyword>
<evidence type="ECO:0000256" key="2">
    <source>
        <dbReference type="ARBA" id="ARBA00004401"/>
    </source>
</evidence>
<evidence type="ECO:0000256" key="6">
    <source>
        <dbReference type="PIRSR" id="PIRSR600223-1"/>
    </source>
</evidence>
<dbReference type="RefSeq" id="WP_025022079.1">
    <property type="nucleotide sequence ID" value="NZ_AZGD01000090.1"/>
</dbReference>
<name>A0A0R1WM44_9LACO</name>
<dbReference type="PANTHER" id="PTHR43390">
    <property type="entry name" value="SIGNAL PEPTIDASE I"/>
    <property type="match status" value="1"/>
</dbReference>
<evidence type="ECO:0000313" key="9">
    <source>
        <dbReference type="EMBL" id="KRM18944.1"/>
    </source>
</evidence>
<dbReference type="GO" id="GO:0004252">
    <property type="term" value="F:serine-type endopeptidase activity"/>
    <property type="evidence" value="ECO:0007669"/>
    <property type="project" value="InterPro"/>
</dbReference>
<dbReference type="PATRIC" id="fig|1423755.3.peg.786"/>
<reference evidence="9 10" key="1">
    <citation type="journal article" date="2015" name="Genome Announc.">
        <title>Expanding the biotechnology potential of lactobacilli through comparative genomics of 213 strains and associated genera.</title>
        <authorList>
            <person name="Sun Z."/>
            <person name="Harris H.M."/>
            <person name="McCann A."/>
            <person name="Guo C."/>
            <person name="Argimon S."/>
            <person name="Zhang W."/>
            <person name="Yang X."/>
            <person name="Jeffery I.B."/>
            <person name="Cooney J.C."/>
            <person name="Kagawa T.F."/>
            <person name="Liu W."/>
            <person name="Song Y."/>
            <person name="Salvetti E."/>
            <person name="Wrobel A."/>
            <person name="Rasinkangas P."/>
            <person name="Parkhill J."/>
            <person name="Rea M.C."/>
            <person name="O'Sullivan O."/>
            <person name="Ritari J."/>
            <person name="Douillard F.P."/>
            <person name="Paul Ross R."/>
            <person name="Yang R."/>
            <person name="Briner A.E."/>
            <person name="Felis G.E."/>
            <person name="de Vos W.M."/>
            <person name="Barrangou R."/>
            <person name="Klaenhammer T.R."/>
            <person name="Caufield P.W."/>
            <person name="Cui Y."/>
            <person name="Zhang H."/>
            <person name="O'Toole P.W."/>
        </authorList>
    </citation>
    <scope>NUCLEOTIDE SEQUENCE [LARGE SCALE GENOMIC DNA]</scope>
    <source>
        <strain evidence="9 10">DSM 18933</strain>
    </source>
</reference>
<dbReference type="NCBIfam" id="TIGR02227">
    <property type="entry name" value="sigpep_I_bact"/>
    <property type="match status" value="1"/>
</dbReference>
<comment type="caution">
    <text evidence="9">The sequence shown here is derived from an EMBL/GenBank/DDBJ whole genome shotgun (WGS) entry which is preliminary data.</text>
</comment>
<evidence type="ECO:0000256" key="1">
    <source>
        <dbReference type="ARBA" id="ARBA00000677"/>
    </source>
</evidence>
<dbReference type="Gene3D" id="2.10.109.10">
    <property type="entry name" value="Umud Fragment, subunit A"/>
    <property type="match status" value="1"/>
</dbReference>
<protein>
    <recommendedName>
        <fullName evidence="4 7">Signal peptidase I</fullName>
        <ecNumber evidence="4 7">3.4.21.89</ecNumber>
    </recommendedName>
</protein>
<feature type="active site" evidence="6">
    <location>
        <position position="38"/>
    </location>
</feature>
<feature type="transmembrane region" description="Helical" evidence="7">
    <location>
        <begin position="7"/>
        <end position="29"/>
    </location>
</feature>
<feature type="domain" description="Peptidase S26" evidence="8">
    <location>
        <begin position="8"/>
        <end position="182"/>
    </location>
</feature>
<dbReference type="PROSITE" id="PS00760">
    <property type="entry name" value="SPASE_I_2"/>
    <property type="match status" value="1"/>
</dbReference>
<dbReference type="GO" id="GO:0005886">
    <property type="term" value="C:plasma membrane"/>
    <property type="evidence" value="ECO:0007669"/>
    <property type="project" value="UniProtKB-SubCell"/>
</dbReference>
<dbReference type="EC" id="3.4.21.89" evidence="4 7"/>
<comment type="catalytic activity">
    <reaction evidence="1 7">
        <text>Cleavage of hydrophobic, N-terminal signal or leader sequences from secreted and periplasmic proteins.</text>
        <dbReference type="EC" id="3.4.21.89"/>
    </reaction>
</comment>
<organism evidence="9 10">
    <name type="scientific">Ligilactobacillus hayakitensis DSM 18933 = JCM 14209</name>
    <dbReference type="NCBI Taxonomy" id="1423755"/>
    <lineage>
        <taxon>Bacteria</taxon>
        <taxon>Bacillati</taxon>
        <taxon>Bacillota</taxon>
        <taxon>Bacilli</taxon>
        <taxon>Lactobacillales</taxon>
        <taxon>Lactobacillaceae</taxon>
        <taxon>Ligilactobacillus</taxon>
    </lineage>
</organism>
<dbReference type="Pfam" id="PF10502">
    <property type="entry name" value="Peptidase_S26"/>
    <property type="match status" value="1"/>
</dbReference>
<dbReference type="SUPFAM" id="SSF51306">
    <property type="entry name" value="LexA/Signal peptidase"/>
    <property type="match status" value="1"/>
</dbReference>
<dbReference type="GO" id="GO:0009003">
    <property type="term" value="F:signal peptidase activity"/>
    <property type="evidence" value="ECO:0007669"/>
    <property type="project" value="UniProtKB-EC"/>
</dbReference>
<dbReference type="eggNOG" id="COG0681">
    <property type="taxonomic scope" value="Bacteria"/>
</dbReference>
<comment type="similarity">
    <text evidence="3 7">Belongs to the peptidase S26 family.</text>
</comment>
<dbReference type="InterPro" id="IPR019758">
    <property type="entry name" value="Pept_S26A_signal_pept_1_CS"/>
</dbReference>
<dbReference type="AlphaFoldDB" id="A0A0R1WM44"/>
<dbReference type="PROSITE" id="PS00761">
    <property type="entry name" value="SPASE_I_3"/>
    <property type="match status" value="1"/>
</dbReference>
<dbReference type="CDD" id="cd06530">
    <property type="entry name" value="S26_SPase_I"/>
    <property type="match status" value="1"/>
</dbReference>
<dbReference type="STRING" id="1423755.FC40_GL000733"/>
<keyword evidence="5 7" id="KW-0378">Hydrolase</keyword>
<keyword evidence="7" id="KW-1133">Transmembrane helix</keyword>
<keyword evidence="7" id="KW-0812">Transmembrane</keyword>
<dbReference type="OrthoDB" id="9802919at2"/>
<accession>A0A0R1WM44</accession>
<sequence>MQKLKEIFSWIWPVLLGLLITLVIKQFWFTIVRVDGVSMYPNLQNNERIVEFHHSQIKHDSVIVFDAYGVDKRPSVQKNTKYVKRVIGLPGDKIEYKNNGKLYVNGKLTSQSYISKDQQGSGTITLQLQPAKEVTLGDNKTFTVPKNKYFVLGDNREVSNDSRYYGFVPKNKINGVAKVPFWNSKADLINSFDKNQ</sequence>
<evidence type="ECO:0000256" key="7">
    <source>
        <dbReference type="RuleBase" id="RU362042"/>
    </source>
</evidence>
<dbReference type="PANTHER" id="PTHR43390:SF1">
    <property type="entry name" value="CHLOROPLAST PROCESSING PEPTIDASE"/>
    <property type="match status" value="1"/>
</dbReference>
<dbReference type="EMBL" id="AZGD01000090">
    <property type="protein sequence ID" value="KRM18944.1"/>
    <property type="molecule type" value="Genomic_DNA"/>
</dbReference>
<evidence type="ECO:0000256" key="5">
    <source>
        <dbReference type="ARBA" id="ARBA00022801"/>
    </source>
</evidence>
<keyword evidence="10" id="KW-1185">Reference proteome</keyword>
<comment type="subcellular location">
    <subcellularLocation>
        <location evidence="2">Cell membrane</location>
        <topology evidence="2">Single-pass type II membrane protein</topology>
    </subcellularLocation>
    <subcellularLocation>
        <location evidence="7">Membrane</location>
        <topology evidence="7">Single-pass type II membrane protein</topology>
    </subcellularLocation>
</comment>
<keyword evidence="7" id="KW-0472">Membrane</keyword>
<dbReference type="InterPro" id="IPR036286">
    <property type="entry name" value="LexA/Signal_pep-like_sf"/>
</dbReference>
<dbReference type="GO" id="GO:0006465">
    <property type="term" value="P:signal peptide processing"/>
    <property type="evidence" value="ECO:0007669"/>
    <property type="project" value="InterPro"/>
</dbReference>
<dbReference type="InterPro" id="IPR000223">
    <property type="entry name" value="Pept_S26A_signal_pept_1"/>
</dbReference>
<dbReference type="InterPro" id="IPR019757">
    <property type="entry name" value="Pept_S26A_signal_pept_1_Lys-AS"/>
</dbReference>
<dbReference type="Proteomes" id="UP000051054">
    <property type="component" value="Unassembled WGS sequence"/>
</dbReference>
<feature type="active site" evidence="6">
    <location>
        <position position="84"/>
    </location>
</feature>